<comment type="caution">
    <text evidence="2">The sequence shown here is derived from an EMBL/GenBank/DDBJ whole genome shotgun (WGS) entry which is preliminary data.</text>
</comment>
<keyword evidence="3" id="KW-1185">Reference proteome</keyword>
<dbReference type="AlphaFoldDB" id="A0ABD1DQR3"/>
<evidence type="ECO:0000313" key="2">
    <source>
        <dbReference type="EMBL" id="KAL1401779.1"/>
    </source>
</evidence>
<reference evidence="2 3" key="1">
    <citation type="submission" date="2024-05" db="EMBL/GenBank/DDBJ databases">
        <title>Culex pipiens pipiens assembly and annotation.</title>
        <authorList>
            <person name="Alout H."/>
            <person name="Durand T."/>
        </authorList>
    </citation>
    <scope>NUCLEOTIDE SEQUENCE [LARGE SCALE GENOMIC DNA]</scope>
    <source>
        <strain evidence="2">HA-2024</strain>
        <tissue evidence="2">Whole body</tissue>
    </source>
</reference>
<feature type="signal peptide" evidence="1">
    <location>
        <begin position="1"/>
        <end position="20"/>
    </location>
</feature>
<evidence type="ECO:0000313" key="3">
    <source>
        <dbReference type="Proteomes" id="UP001562425"/>
    </source>
</evidence>
<accession>A0ABD1DQR3</accession>
<proteinExistence type="predicted"/>
<sequence>MATVFKIFLALTLLATASEALSVYPPDFYNLDIQNFRFFKHQGRPPQPVRYGVRPIYPEPSLPEKGKAVYTYFRNLFLGHPVQQNTYQIVFDPERGQRLREAYQRQFGYRGENLIAYIGNGHSPRELRYHGAIGREFGRY</sequence>
<dbReference type="PANTHER" id="PTHR39951:SF1">
    <property type="entry name" value="FI22632P1"/>
    <property type="match status" value="1"/>
</dbReference>
<dbReference type="PANTHER" id="PTHR39951">
    <property type="entry name" value="FI22632P1"/>
    <property type="match status" value="1"/>
</dbReference>
<gene>
    <name evidence="2" type="ORF">pipiens_001924</name>
</gene>
<organism evidence="2 3">
    <name type="scientific">Culex pipiens pipiens</name>
    <name type="common">Northern house mosquito</name>
    <dbReference type="NCBI Taxonomy" id="38569"/>
    <lineage>
        <taxon>Eukaryota</taxon>
        <taxon>Metazoa</taxon>
        <taxon>Ecdysozoa</taxon>
        <taxon>Arthropoda</taxon>
        <taxon>Hexapoda</taxon>
        <taxon>Insecta</taxon>
        <taxon>Pterygota</taxon>
        <taxon>Neoptera</taxon>
        <taxon>Endopterygota</taxon>
        <taxon>Diptera</taxon>
        <taxon>Nematocera</taxon>
        <taxon>Culicoidea</taxon>
        <taxon>Culicidae</taxon>
        <taxon>Culicinae</taxon>
        <taxon>Culicini</taxon>
        <taxon>Culex</taxon>
        <taxon>Culex</taxon>
    </lineage>
</organism>
<dbReference type="Proteomes" id="UP001562425">
    <property type="component" value="Unassembled WGS sequence"/>
</dbReference>
<name>A0ABD1DQR3_CULPP</name>
<evidence type="ECO:0000256" key="1">
    <source>
        <dbReference type="SAM" id="SignalP"/>
    </source>
</evidence>
<protein>
    <submittedName>
        <fullName evidence="2">Uncharacterized protein</fullName>
    </submittedName>
</protein>
<dbReference type="EMBL" id="JBEHCU010004120">
    <property type="protein sequence ID" value="KAL1401779.1"/>
    <property type="molecule type" value="Genomic_DNA"/>
</dbReference>
<feature type="chain" id="PRO_5044767532" evidence="1">
    <location>
        <begin position="21"/>
        <end position="140"/>
    </location>
</feature>
<keyword evidence="1" id="KW-0732">Signal</keyword>